<evidence type="ECO:0000256" key="5">
    <source>
        <dbReference type="NCBIfam" id="TIGR00260"/>
    </source>
</evidence>
<dbReference type="EMBL" id="PGTN01000077">
    <property type="protein sequence ID" value="PJF46974.1"/>
    <property type="molecule type" value="Genomic_DNA"/>
</dbReference>
<keyword evidence="3 6" id="KW-0663">Pyridoxal phosphate</keyword>
<comment type="cofactor">
    <cofactor evidence="1 6">
        <name>pyridoxal 5'-phosphate</name>
        <dbReference type="ChEBI" id="CHEBI:597326"/>
    </cofactor>
</comment>
<evidence type="ECO:0000256" key="2">
    <source>
        <dbReference type="ARBA" id="ARBA00005517"/>
    </source>
</evidence>
<evidence type="ECO:0000256" key="3">
    <source>
        <dbReference type="ARBA" id="ARBA00022898"/>
    </source>
</evidence>
<dbReference type="Proteomes" id="UP000230790">
    <property type="component" value="Unassembled WGS sequence"/>
</dbReference>
<dbReference type="SUPFAM" id="SSF53686">
    <property type="entry name" value="Tryptophan synthase beta subunit-like PLP-dependent enzymes"/>
    <property type="match status" value="1"/>
</dbReference>
<proteinExistence type="inferred from homology"/>
<evidence type="ECO:0000259" key="7">
    <source>
        <dbReference type="Pfam" id="PF00291"/>
    </source>
</evidence>
<evidence type="ECO:0000256" key="4">
    <source>
        <dbReference type="ARBA" id="ARBA00023239"/>
    </source>
</evidence>
<feature type="modified residue" description="N6-(pyridoxal phosphate)lysine" evidence="6">
    <location>
        <position position="115"/>
    </location>
</feature>
<dbReference type="CDD" id="cd01563">
    <property type="entry name" value="Thr-synth_1"/>
    <property type="match status" value="1"/>
</dbReference>
<dbReference type="GO" id="GO:0003941">
    <property type="term" value="F:L-serine ammonia-lyase activity"/>
    <property type="evidence" value="ECO:0007669"/>
    <property type="project" value="TreeGrafter"/>
</dbReference>
<accession>A0A2M8QB05</accession>
<dbReference type="GO" id="GO:0006565">
    <property type="term" value="P:L-serine catabolic process"/>
    <property type="evidence" value="ECO:0007669"/>
    <property type="project" value="TreeGrafter"/>
</dbReference>
<dbReference type="GO" id="GO:0004795">
    <property type="term" value="F:threonine synthase activity"/>
    <property type="evidence" value="ECO:0007669"/>
    <property type="project" value="UniProtKB-UniRule"/>
</dbReference>
<dbReference type="Gene3D" id="3.40.50.1100">
    <property type="match status" value="2"/>
</dbReference>
<name>A0A2M8QB05_9CHLR</name>
<evidence type="ECO:0000256" key="6">
    <source>
        <dbReference type="PIRSR" id="PIRSR604450-51"/>
    </source>
</evidence>
<dbReference type="EC" id="4.2.3.1" evidence="5"/>
<dbReference type="InterPro" id="IPR004450">
    <property type="entry name" value="Thr_synthase-like"/>
</dbReference>
<dbReference type="NCBIfam" id="TIGR00260">
    <property type="entry name" value="thrC"/>
    <property type="match status" value="1"/>
</dbReference>
<comment type="similarity">
    <text evidence="2">Belongs to the threonine synthase family.</text>
</comment>
<evidence type="ECO:0000313" key="9">
    <source>
        <dbReference type="Proteomes" id="UP000230790"/>
    </source>
</evidence>
<dbReference type="GO" id="GO:0009097">
    <property type="term" value="P:isoleucine biosynthetic process"/>
    <property type="evidence" value="ECO:0007669"/>
    <property type="project" value="TreeGrafter"/>
</dbReference>
<dbReference type="GO" id="GO:0009088">
    <property type="term" value="P:threonine biosynthetic process"/>
    <property type="evidence" value="ECO:0007669"/>
    <property type="project" value="UniProtKB-UniRule"/>
</dbReference>
<feature type="domain" description="Tryptophan synthase beta chain-like PALP" evidence="7">
    <location>
        <begin position="80"/>
        <end position="390"/>
    </location>
</feature>
<reference evidence="8 9" key="1">
    <citation type="submission" date="2017-11" db="EMBL/GenBank/DDBJ databases">
        <title>Evolution of Phototrophy in the Chloroflexi Phylum Driven by Horizontal Gene Transfer.</title>
        <authorList>
            <person name="Ward L.M."/>
            <person name="Hemp J."/>
            <person name="Shih P.M."/>
            <person name="Mcglynn S.E."/>
            <person name="Fischer W."/>
        </authorList>
    </citation>
    <scope>NUCLEOTIDE SEQUENCE [LARGE SCALE GENOMIC DNA]</scope>
    <source>
        <strain evidence="8">JP3_7</strain>
    </source>
</reference>
<evidence type="ECO:0000313" key="8">
    <source>
        <dbReference type="EMBL" id="PJF46974.1"/>
    </source>
</evidence>
<dbReference type="PANTHER" id="PTHR48078:SF6">
    <property type="entry name" value="L-THREONINE DEHYDRATASE CATABOLIC TDCB"/>
    <property type="match status" value="1"/>
</dbReference>
<evidence type="ECO:0000256" key="1">
    <source>
        <dbReference type="ARBA" id="ARBA00001933"/>
    </source>
</evidence>
<keyword evidence="4" id="KW-0456">Lyase</keyword>
<dbReference type="GO" id="GO:0006567">
    <property type="term" value="P:L-threonine catabolic process"/>
    <property type="evidence" value="ECO:0007669"/>
    <property type="project" value="TreeGrafter"/>
</dbReference>
<dbReference type="InterPro" id="IPR001926">
    <property type="entry name" value="TrpB-like_PALP"/>
</dbReference>
<dbReference type="InterPro" id="IPR050147">
    <property type="entry name" value="Ser/Thr_Dehydratase"/>
</dbReference>
<dbReference type="AlphaFoldDB" id="A0A2M8QB05"/>
<dbReference type="Pfam" id="PF00291">
    <property type="entry name" value="PALP"/>
    <property type="match status" value="1"/>
</dbReference>
<dbReference type="PANTHER" id="PTHR48078">
    <property type="entry name" value="THREONINE DEHYDRATASE, MITOCHONDRIAL-RELATED"/>
    <property type="match status" value="1"/>
</dbReference>
<gene>
    <name evidence="8" type="primary">thrC</name>
    <name evidence="8" type="ORF">CUN48_11055</name>
</gene>
<sequence>MNPYLIGLRCSLCGTTHAPDEVTYTCPKDNGNLDAIYDYAHLARYLDPRAITHNPDRSLWRYAPLLPVVPPAAPHTPLAALGGSPLYRAPALERALGIRAVWMKDDSRLPSSSFKDRASAMVIARAMEMGIKTICVASTGNAAAALAALCAGTDLQAVIFVPESTPEAKLAGILIHGARVYTVRGSYNDAVALAEAACREFGWYNRSTGFNPYTREGKKTAGFEIAEQLARQDARRADSGFRAPDVVIVPVGDGNIISGVHKGFRELHMLGWIEHMPRFIGVTAALAPSFYRAWQSGGEQFETIPSQTIASGIGTDRPCDGVMALRAIRSTGGAVVEATDEEMLDAMRKLATRAGVFVEPACAAAYVGLVKGRHIGVIGNDDEVVLQLTGSGFKDVRSALRAADKPIRVESLADVQP</sequence>
<comment type="caution">
    <text evidence="8">The sequence shown here is derived from an EMBL/GenBank/DDBJ whole genome shotgun (WGS) entry which is preliminary data.</text>
</comment>
<protein>
    <recommendedName>
        <fullName evidence="5">Threonine synthase</fullName>
        <ecNumber evidence="5">4.2.3.1</ecNumber>
    </recommendedName>
</protein>
<dbReference type="GO" id="GO:0004794">
    <property type="term" value="F:threonine deaminase activity"/>
    <property type="evidence" value="ECO:0007669"/>
    <property type="project" value="TreeGrafter"/>
</dbReference>
<dbReference type="InterPro" id="IPR036052">
    <property type="entry name" value="TrpB-like_PALP_sf"/>
</dbReference>
<organism evidence="8 9">
    <name type="scientific">Candidatus Thermofonsia Clade 3 bacterium</name>
    <dbReference type="NCBI Taxonomy" id="2364212"/>
    <lineage>
        <taxon>Bacteria</taxon>
        <taxon>Bacillati</taxon>
        <taxon>Chloroflexota</taxon>
        <taxon>Candidatus Thermofontia</taxon>
        <taxon>Candidatus Thermofonsia Clade 3</taxon>
    </lineage>
</organism>